<reference evidence="10" key="1">
    <citation type="journal article" date="2020" name="mSystems">
        <title>Genome- and Community-Level Interaction Insights into Carbon Utilization and Element Cycling Functions of Hydrothermarchaeota in Hydrothermal Sediment.</title>
        <authorList>
            <person name="Zhou Z."/>
            <person name="Liu Y."/>
            <person name="Xu W."/>
            <person name="Pan J."/>
            <person name="Luo Z.H."/>
            <person name="Li M."/>
        </authorList>
    </citation>
    <scope>NUCLEOTIDE SEQUENCE [LARGE SCALE GENOMIC DNA]</scope>
    <source>
        <strain evidence="10">SpSt-456</strain>
    </source>
</reference>
<dbReference type="CDD" id="cd07431">
    <property type="entry name" value="PHP_PolIIIA"/>
    <property type="match status" value="1"/>
</dbReference>
<dbReference type="Gene3D" id="3.20.20.140">
    <property type="entry name" value="Metal-dependent hydrolases"/>
    <property type="match status" value="2"/>
</dbReference>
<gene>
    <name evidence="10" type="ORF">ENS06_05070</name>
</gene>
<evidence type="ECO:0000259" key="9">
    <source>
        <dbReference type="SMART" id="SM00481"/>
    </source>
</evidence>
<sequence>MRRVGRRLGKTMVCVVHTFYSFMRGVSSPEALCRRAAQRGHRAVLCADRNGFYGLVRFLAAARRFGVDPIVGVHLEHEGRHVIAIAKDLKGYEILCPWVSRRHLDPDFSLEKDFPDAGSHVVVISADAAFLHAVSSKAEAYVAVAAGPEGRRAVRLGRDLGLPSVAVHSVYFADPEDFSLHRLVRAIDTNSTLSTLDPRELASPEAWLKPLQDMACHFPHCPDAGARGEALMRACRADWGRFETVFPHYGDGPEDRFDELVRRCREGIARRYGRSFPELEKRLAAELELIHVKGYVDYFLVVADIVGRRPIHCGRGSAAASLVSYLLGITHVDPLRHRLVFERFLNPHRTDHPDIDVDFPWDERDLLLEEVERLYGPQRFAMVANHVGFGARAAVRETAKVYGMPAADIAEVTRRLSGWTRPERIGERIRSHPAFRGFALDPPWPEILTLAARLEGLPRHLSVHCGGMVLAPDRVDRRVPVERAAKGVRIIQWEKDQAEEGGLVKIDLLGNRSLGVIRDALAMVEENTGRRVDYASLNPLDDPETQALLARGDTMGVFYVESPAMRQLQRKTRRGDFEHLVIHSSIIRPAANRYIHAYIERLHGAPYEPLHPALKDLLEETYGILVYQEHVVLCAMALAGFQWAEADGLRKVLSKKSREQIEDYRRRFEEGCRARGVDDDVIGAIWDMFTSFAGYSFCKPHSASYALVSFKSAWLKVHYPAEFMAAVIANGGGYYTAFAYVSEARRMGLEVFGPDVNESRWPCWGTGRRIRLGLQLLRGIRREVVERLLAERSRNGPFKSLDDLFERVPLPPSDAAVLAKSGALDALAGPLHRGRLLWWIHARCAGFKGRGSRHAAPTAAQERHVLERGEGAGDFHASPPMPRPAGPARRLWKDTRGLTGQGSLSAFAGAAVRVPTLPVPEAALLWRHEQETLGFVLSVHPLVCYEAAYRRRPRPWVHAEAMPRLVGKTVWLKGWPITRKEVVTREGDPMAFVSFEDETAIYETVFFPDAYRRFCQTLGWERPYALRGTVEESFGAVSLTVSHLEAVA</sequence>
<dbReference type="Pfam" id="PF07733">
    <property type="entry name" value="DNA_pol3_alpha"/>
    <property type="match status" value="1"/>
</dbReference>
<dbReference type="SMART" id="SM00481">
    <property type="entry name" value="POLIIIAc"/>
    <property type="match status" value="1"/>
</dbReference>
<dbReference type="SUPFAM" id="SSF89550">
    <property type="entry name" value="PHP domain-like"/>
    <property type="match status" value="1"/>
</dbReference>
<dbReference type="GO" id="GO:0003676">
    <property type="term" value="F:nucleic acid binding"/>
    <property type="evidence" value="ECO:0007669"/>
    <property type="project" value="InterPro"/>
</dbReference>
<feature type="domain" description="Polymerase/histidinol phosphatase N-terminal" evidence="9">
    <location>
        <begin position="12"/>
        <end position="79"/>
    </location>
</feature>
<accession>A0A832A5L1</accession>
<evidence type="ECO:0000256" key="4">
    <source>
        <dbReference type="ARBA" id="ARBA00022679"/>
    </source>
</evidence>
<dbReference type="InterPro" id="IPR003141">
    <property type="entry name" value="Pol/His_phosphatase_N"/>
</dbReference>
<dbReference type="NCBIfam" id="TIGR00594">
    <property type="entry name" value="polc"/>
    <property type="match status" value="1"/>
</dbReference>
<dbReference type="GO" id="GO:0005737">
    <property type="term" value="C:cytoplasm"/>
    <property type="evidence" value="ECO:0007669"/>
    <property type="project" value="UniProtKB-SubCell"/>
</dbReference>
<dbReference type="CDD" id="cd04485">
    <property type="entry name" value="DnaE_OBF"/>
    <property type="match status" value="1"/>
</dbReference>
<dbReference type="EC" id="2.7.7.7" evidence="2"/>
<dbReference type="InterPro" id="IPR004013">
    <property type="entry name" value="PHP_dom"/>
</dbReference>
<dbReference type="GO" id="GO:0003887">
    <property type="term" value="F:DNA-directed DNA polymerase activity"/>
    <property type="evidence" value="ECO:0007669"/>
    <property type="project" value="UniProtKB-KW"/>
</dbReference>
<dbReference type="InterPro" id="IPR004365">
    <property type="entry name" value="NA-bd_OB_tRNA"/>
</dbReference>
<dbReference type="Pfam" id="PF01336">
    <property type="entry name" value="tRNA_anti-codon"/>
    <property type="match status" value="1"/>
</dbReference>
<protein>
    <recommendedName>
        <fullName evidence="3">DNA polymerase III subunit alpha</fullName>
        <ecNumber evidence="2">2.7.7.7</ecNumber>
    </recommendedName>
</protein>
<dbReference type="Gene3D" id="1.10.150.870">
    <property type="match status" value="1"/>
</dbReference>
<dbReference type="InterPro" id="IPR040982">
    <property type="entry name" value="DNA_pol3_finger"/>
</dbReference>
<dbReference type="GO" id="GO:0008408">
    <property type="term" value="F:3'-5' exonuclease activity"/>
    <property type="evidence" value="ECO:0007669"/>
    <property type="project" value="InterPro"/>
</dbReference>
<evidence type="ECO:0000313" key="10">
    <source>
        <dbReference type="EMBL" id="HFK96680.1"/>
    </source>
</evidence>
<evidence type="ECO:0000256" key="1">
    <source>
        <dbReference type="ARBA" id="ARBA00004496"/>
    </source>
</evidence>
<keyword evidence="4" id="KW-0808">Transferase</keyword>
<dbReference type="Pfam" id="PF17657">
    <property type="entry name" value="DNA_pol3_finger"/>
    <property type="match status" value="1"/>
</dbReference>
<evidence type="ECO:0000256" key="3">
    <source>
        <dbReference type="ARBA" id="ARBA00019114"/>
    </source>
</evidence>
<keyword evidence="7" id="KW-0239">DNA-directed DNA polymerase</keyword>
<comment type="caution">
    <text evidence="10">The sequence shown here is derived from an EMBL/GenBank/DDBJ whole genome shotgun (WGS) entry which is preliminary data.</text>
</comment>
<keyword evidence="5" id="KW-0548">Nucleotidyltransferase</keyword>
<dbReference type="AlphaFoldDB" id="A0A832A5L1"/>
<comment type="catalytic activity">
    <reaction evidence="8">
        <text>DNA(n) + a 2'-deoxyribonucleoside 5'-triphosphate = DNA(n+1) + diphosphate</text>
        <dbReference type="Rhea" id="RHEA:22508"/>
        <dbReference type="Rhea" id="RHEA-COMP:17339"/>
        <dbReference type="Rhea" id="RHEA-COMP:17340"/>
        <dbReference type="ChEBI" id="CHEBI:33019"/>
        <dbReference type="ChEBI" id="CHEBI:61560"/>
        <dbReference type="ChEBI" id="CHEBI:173112"/>
        <dbReference type="EC" id="2.7.7.7"/>
    </reaction>
</comment>
<dbReference type="PANTHER" id="PTHR32294">
    <property type="entry name" value="DNA POLYMERASE III SUBUNIT ALPHA"/>
    <property type="match status" value="1"/>
</dbReference>
<organism evidence="10">
    <name type="scientific">Desulfacinum infernum</name>
    <dbReference type="NCBI Taxonomy" id="35837"/>
    <lineage>
        <taxon>Bacteria</taxon>
        <taxon>Pseudomonadati</taxon>
        <taxon>Thermodesulfobacteriota</taxon>
        <taxon>Syntrophobacteria</taxon>
        <taxon>Syntrophobacterales</taxon>
        <taxon>Syntrophobacteraceae</taxon>
        <taxon>Desulfacinum</taxon>
    </lineage>
</organism>
<keyword evidence="6" id="KW-0235">DNA replication</keyword>
<proteinExistence type="predicted"/>
<evidence type="ECO:0000256" key="2">
    <source>
        <dbReference type="ARBA" id="ARBA00012417"/>
    </source>
</evidence>
<dbReference type="EMBL" id="DSTK01000013">
    <property type="protein sequence ID" value="HFK96680.1"/>
    <property type="molecule type" value="Genomic_DNA"/>
</dbReference>
<dbReference type="InterPro" id="IPR016195">
    <property type="entry name" value="Pol/histidinol_Pase-like"/>
</dbReference>
<dbReference type="GO" id="GO:0006260">
    <property type="term" value="P:DNA replication"/>
    <property type="evidence" value="ECO:0007669"/>
    <property type="project" value="UniProtKB-KW"/>
</dbReference>
<dbReference type="Pfam" id="PF02811">
    <property type="entry name" value="PHP"/>
    <property type="match status" value="1"/>
</dbReference>
<dbReference type="InterPro" id="IPR029460">
    <property type="entry name" value="DNAPol_HHH"/>
</dbReference>
<name>A0A832A5L1_9BACT</name>
<dbReference type="Pfam" id="PF14579">
    <property type="entry name" value="HHH_6"/>
    <property type="match status" value="1"/>
</dbReference>
<evidence type="ECO:0000256" key="8">
    <source>
        <dbReference type="ARBA" id="ARBA00049244"/>
    </source>
</evidence>
<evidence type="ECO:0000256" key="7">
    <source>
        <dbReference type="ARBA" id="ARBA00022932"/>
    </source>
</evidence>
<dbReference type="SUPFAM" id="SSF160975">
    <property type="entry name" value="AF1531-like"/>
    <property type="match status" value="1"/>
</dbReference>
<evidence type="ECO:0000256" key="6">
    <source>
        <dbReference type="ARBA" id="ARBA00022705"/>
    </source>
</evidence>
<dbReference type="InterPro" id="IPR004805">
    <property type="entry name" value="DnaE2/DnaE/PolC"/>
</dbReference>
<comment type="subcellular location">
    <subcellularLocation>
        <location evidence="1">Cytoplasm</location>
    </subcellularLocation>
</comment>
<dbReference type="Gene3D" id="1.10.10.1600">
    <property type="entry name" value="Bacterial DNA polymerase III alpha subunit, thumb domain"/>
    <property type="match status" value="1"/>
</dbReference>
<dbReference type="InterPro" id="IPR011708">
    <property type="entry name" value="DNA_pol3_alpha_NTPase_dom"/>
</dbReference>
<dbReference type="InterPro" id="IPR041931">
    <property type="entry name" value="DNA_pol3_alpha_thumb_dom"/>
</dbReference>
<evidence type="ECO:0000256" key="5">
    <source>
        <dbReference type="ARBA" id="ARBA00022695"/>
    </source>
</evidence>